<name>A0ABV2IZN1_9HYPH</name>
<protein>
    <recommendedName>
        <fullName evidence="4">Capsular polysaccharide biosynthesis protein</fullName>
    </recommendedName>
</protein>
<dbReference type="RefSeq" id="WP_354556434.1">
    <property type="nucleotide sequence ID" value="NZ_JBEPMB010000002.1"/>
</dbReference>
<accession>A0ABV2IZN1</accession>
<keyword evidence="3" id="KW-1185">Reference proteome</keyword>
<organism evidence="2 3">
    <name type="scientific">Rhizobium aquaticum</name>
    <dbReference type="NCBI Taxonomy" id="1549636"/>
    <lineage>
        <taxon>Bacteria</taxon>
        <taxon>Pseudomonadati</taxon>
        <taxon>Pseudomonadota</taxon>
        <taxon>Alphaproteobacteria</taxon>
        <taxon>Hyphomicrobiales</taxon>
        <taxon>Rhizobiaceae</taxon>
        <taxon>Rhizobium/Agrobacterium group</taxon>
        <taxon>Rhizobium</taxon>
    </lineage>
</organism>
<evidence type="ECO:0000313" key="2">
    <source>
        <dbReference type="EMBL" id="MET3613941.1"/>
    </source>
</evidence>
<feature type="transmembrane region" description="Helical" evidence="1">
    <location>
        <begin position="27"/>
        <end position="46"/>
    </location>
</feature>
<evidence type="ECO:0000256" key="1">
    <source>
        <dbReference type="SAM" id="Phobius"/>
    </source>
</evidence>
<keyword evidence="1" id="KW-0472">Membrane</keyword>
<keyword evidence="1" id="KW-1133">Transmembrane helix</keyword>
<keyword evidence="1" id="KW-0812">Transmembrane</keyword>
<evidence type="ECO:0008006" key="4">
    <source>
        <dbReference type="Google" id="ProtNLM"/>
    </source>
</evidence>
<reference evidence="2 3" key="1">
    <citation type="submission" date="2024-06" db="EMBL/GenBank/DDBJ databases">
        <title>Genomic Encyclopedia of Type Strains, Phase IV (KMG-IV): sequencing the most valuable type-strain genomes for metagenomic binning, comparative biology and taxonomic classification.</title>
        <authorList>
            <person name="Goeker M."/>
        </authorList>
    </citation>
    <scope>NUCLEOTIDE SEQUENCE [LARGE SCALE GENOMIC DNA]</scope>
    <source>
        <strain evidence="2 3">DSM 29780</strain>
    </source>
</reference>
<dbReference type="EMBL" id="JBEPMB010000002">
    <property type="protein sequence ID" value="MET3613941.1"/>
    <property type="molecule type" value="Genomic_DNA"/>
</dbReference>
<sequence>MFASISVRQFGIDGALSACRNLKRGRWAAAGLCVLLGISAASLIAWQNPARVAPAQVVAVSAGNGSNVVSAPDAIAQMRRMILAPAALLKASADLNLAESGLFGEQKAEQFLASAISIGPSERATVVDINVASGAPAFDALIANHLARGLTSLSATQALTEGATAAPTRFMLVAKSRVIPAASVLLYQIEIVILSLLLASSVIALGVARELRKGNVKVAAPAKPAAVVPRGILEQIDMLERMWPETGRQNSMPEGSNDEPGQVELKPAREIVVRMAELRQDARHAIEQPSEDALEDVLTDMQSLRDQVRWITAEQLRRRRRVNSFGR</sequence>
<dbReference type="Proteomes" id="UP001549047">
    <property type="component" value="Unassembled WGS sequence"/>
</dbReference>
<gene>
    <name evidence="2" type="ORF">ABID16_002270</name>
</gene>
<proteinExistence type="predicted"/>
<evidence type="ECO:0000313" key="3">
    <source>
        <dbReference type="Proteomes" id="UP001549047"/>
    </source>
</evidence>
<comment type="caution">
    <text evidence="2">The sequence shown here is derived from an EMBL/GenBank/DDBJ whole genome shotgun (WGS) entry which is preliminary data.</text>
</comment>
<feature type="transmembrane region" description="Helical" evidence="1">
    <location>
        <begin position="185"/>
        <end position="208"/>
    </location>
</feature>